<feature type="transmembrane region" description="Helical" evidence="1">
    <location>
        <begin position="136"/>
        <end position="154"/>
    </location>
</feature>
<organism evidence="2 3">
    <name type="scientific">Coprinopsis cinerea (strain Okayama-7 / 130 / ATCC MYA-4618 / FGSC 9003)</name>
    <name type="common">Inky cap fungus</name>
    <name type="synonym">Hormographiella aspergillata</name>
    <dbReference type="NCBI Taxonomy" id="240176"/>
    <lineage>
        <taxon>Eukaryota</taxon>
        <taxon>Fungi</taxon>
        <taxon>Dikarya</taxon>
        <taxon>Basidiomycota</taxon>
        <taxon>Agaricomycotina</taxon>
        <taxon>Agaricomycetes</taxon>
        <taxon>Agaricomycetidae</taxon>
        <taxon>Agaricales</taxon>
        <taxon>Agaricineae</taxon>
        <taxon>Psathyrellaceae</taxon>
        <taxon>Coprinopsis</taxon>
    </lineage>
</organism>
<dbReference type="EMBL" id="AACS02000001">
    <property type="protein sequence ID" value="EAU93473.1"/>
    <property type="molecule type" value="Genomic_DNA"/>
</dbReference>
<dbReference type="Gene3D" id="6.10.110.10">
    <property type="match status" value="1"/>
</dbReference>
<gene>
    <name evidence="2" type="ORF">CC1G_12067</name>
</gene>
<proteinExistence type="predicted"/>
<dbReference type="AlphaFoldDB" id="A8N0D6"/>
<keyword evidence="3" id="KW-1185">Reference proteome</keyword>
<feature type="transmembrane region" description="Helical" evidence="1">
    <location>
        <begin position="67"/>
        <end position="85"/>
    </location>
</feature>
<evidence type="ECO:0000256" key="1">
    <source>
        <dbReference type="SAM" id="Phobius"/>
    </source>
</evidence>
<evidence type="ECO:0000313" key="2">
    <source>
        <dbReference type="EMBL" id="EAU93473.1"/>
    </source>
</evidence>
<dbReference type="InParanoid" id="A8N0D6"/>
<accession>A8N0D6</accession>
<comment type="caution">
    <text evidence="2">The sequence shown here is derived from an EMBL/GenBank/DDBJ whole genome shotgun (WGS) entry which is preliminary data.</text>
</comment>
<protein>
    <submittedName>
        <fullName evidence="2">Uncharacterized protein</fullName>
    </submittedName>
</protein>
<dbReference type="GeneID" id="6004753"/>
<dbReference type="RefSeq" id="XP_001828337.1">
    <property type="nucleotide sequence ID" value="XM_001828285.1"/>
</dbReference>
<dbReference type="VEuPathDB" id="FungiDB:CC1G_12067"/>
<reference evidence="2 3" key="1">
    <citation type="journal article" date="2010" name="Proc. Natl. Acad. Sci. U.S.A.">
        <title>Insights into evolution of multicellular fungi from the assembled chromosomes of the mushroom Coprinopsis cinerea (Coprinus cinereus).</title>
        <authorList>
            <person name="Stajich J.E."/>
            <person name="Wilke S.K."/>
            <person name="Ahren D."/>
            <person name="Au C.H."/>
            <person name="Birren B.W."/>
            <person name="Borodovsky M."/>
            <person name="Burns C."/>
            <person name="Canback B."/>
            <person name="Casselton L.A."/>
            <person name="Cheng C.K."/>
            <person name="Deng J."/>
            <person name="Dietrich F.S."/>
            <person name="Fargo D.C."/>
            <person name="Farman M.L."/>
            <person name="Gathman A.C."/>
            <person name="Goldberg J."/>
            <person name="Guigo R."/>
            <person name="Hoegger P.J."/>
            <person name="Hooker J.B."/>
            <person name="Huggins A."/>
            <person name="James T.Y."/>
            <person name="Kamada T."/>
            <person name="Kilaru S."/>
            <person name="Kodira C."/>
            <person name="Kues U."/>
            <person name="Kupfer D."/>
            <person name="Kwan H.S."/>
            <person name="Lomsadze A."/>
            <person name="Li W."/>
            <person name="Lilly W.W."/>
            <person name="Ma L.J."/>
            <person name="Mackey A.J."/>
            <person name="Manning G."/>
            <person name="Martin F."/>
            <person name="Muraguchi H."/>
            <person name="Natvig D.O."/>
            <person name="Palmerini H."/>
            <person name="Ramesh M.A."/>
            <person name="Rehmeyer C.J."/>
            <person name="Roe B.A."/>
            <person name="Shenoy N."/>
            <person name="Stanke M."/>
            <person name="Ter-Hovhannisyan V."/>
            <person name="Tunlid A."/>
            <person name="Velagapudi R."/>
            <person name="Vision T.J."/>
            <person name="Zeng Q."/>
            <person name="Zolan M.E."/>
            <person name="Pukkila P.J."/>
        </authorList>
    </citation>
    <scope>NUCLEOTIDE SEQUENCE [LARGE SCALE GENOMIC DNA]</scope>
    <source>
        <strain evidence="3">Okayama-7 / 130 / ATCC MYA-4618 / FGSC 9003</strain>
    </source>
</reference>
<evidence type="ECO:0000313" key="3">
    <source>
        <dbReference type="Proteomes" id="UP000001861"/>
    </source>
</evidence>
<dbReference type="OrthoDB" id="3068660at2759"/>
<dbReference type="Proteomes" id="UP000001861">
    <property type="component" value="Unassembled WGS sequence"/>
</dbReference>
<keyword evidence="1" id="KW-0472">Membrane</keyword>
<keyword evidence="1" id="KW-1133">Transmembrane helix</keyword>
<keyword evidence="1" id="KW-0812">Transmembrane</keyword>
<dbReference type="KEGG" id="cci:CC1G_12067"/>
<name>A8N0D6_COPC7</name>
<dbReference type="InterPro" id="IPR038213">
    <property type="entry name" value="IFI6/IFI27-like_sf"/>
</dbReference>
<sequence length="161" mass="16347">MYATEKGPVISKQLGEAASAVAKLAGEKGPVAVQRMGEGVFTAARFAAKKGPLAVGYLVQIVKAHPMATATVVVLIVAILAPRIFIGILNILGFAVGGVVKGSIATGIQSVVYGAWTRGVFSVLQSIGATGVAPPAVPTIGSIAIMSCFARLWLNGRTSTA</sequence>